<dbReference type="SUPFAM" id="SSF50978">
    <property type="entry name" value="WD40 repeat-like"/>
    <property type="match status" value="1"/>
</dbReference>
<feature type="compositionally biased region" description="Polar residues" evidence="4">
    <location>
        <begin position="406"/>
        <end position="415"/>
    </location>
</feature>
<dbReference type="SUPFAM" id="SSF51197">
    <property type="entry name" value="Clavaminate synthase-like"/>
    <property type="match status" value="1"/>
</dbReference>
<dbReference type="PROSITE" id="PS51184">
    <property type="entry name" value="JMJC"/>
    <property type="match status" value="1"/>
</dbReference>
<dbReference type="GO" id="GO:0003712">
    <property type="term" value="F:transcription coregulator activity"/>
    <property type="evidence" value="ECO:0007669"/>
    <property type="project" value="TreeGrafter"/>
</dbReference>
<keyword evidence="3" id="KW-0539">Nucleus</keyword>
<dbReference type="PANTHER" id="PTHR12549">
    <property type="entry name" value="JMJC DOMAIN-CONTAINING HISTONE DEMETHYLATION PROTEIN"/>
    <property type="match status" value="1"/>
</dbReference>
<dbReference type="GO" id="GO:0046872">
    <property type="term" value="F:metal ion binding"/>
    <property type="evidence" value="ECO:0007669"/>
    <property type="project" value="UniProtKB-KW"/>
</dbReference>
<dbReference type="InterPro" id="IPR015943">
    <property type="entry name" value="WD40/YVTN_repeat-like_dom_sf"/>
</dbReference>
<evidence type="ECO:0000313" key="7">
    <source>
        <dbReference type="Proteomes" id="UP000284706"/>
    </source>
</evidence>
<sequence length="940" mass="105317">MEFECASSRASITSGKVKKIAFCPTESDVVLTASSSASKGAMLHLWSLSCSKFLQEIQLDSPVLDFQWSAVAMNSLILLTEAGAHQVFSYSLQLHRLSKRLQQCTIVHPESVVACRSGCLSTFGDLAVSAMGKDLRSRNWMKSIQGVYLFFSSHLRAYNLWLTDSPSILCELSIDAHITGLQLLNSNHLLICSWDGRMLLKYDMSSFSVLRTINLDYIPSVFAFCASQNSVVILSPKSELHVIDATTLDCSSEKRWALSTIRCLKPAFLAAAQEGNLVGIASEEDIEVYDLSSNIKTSWKTRLQCRRPYAISVSSNQVVVAYRPQDANKHNAWSIGSWRRSEQLLDELRSQPPTMFSEASSDSPSAAHNELFSQPHEKSPSQSSNKPTSKPHSARFIEPQRKLFSEQHTGSESTTAMDIRDNILVPVHEPHNALIGHVKIQVQCGSTEECRFDGFRVLGLPATGLMDLAAHFYSQTSGDIHLFRYREWIPPRTNQHTAVIKDVARVFLLPMLEAELLHLRKLGSKTRKFNIQYNTTCDICFRCVFFTVWFCRHCGLEICAQCFEACPVATNADSHKSPLAQTHYQNWLFPVSFFTEQEVILSIQSIKAHGIHCNAYLSLNNSPSSPLRRPSIERLPVQSMSDEKFAEMWAMKAPFVVSGVCTSEAPFEVMDLHNSGPHPCQIQTLHKSGTLITSSTLEEYFDSWHDDTDCPRQDYPTNGNLHDLHPTVAEKFYRLVEKIAPSFLSPRGPMNLASYWPNGSNVPDMGPKLYIAERDFVSEGTTHLHMDKSAAVNIMLHSSSSGKQSGARWEIWPQNSVAQLSQLISPSSSETECKMGLAILYEQFYVSEELVGSQMLEKAWSFIQEPGDAVFIPPGCPHQVTNIGNCIKIATDFICPSDIESLRLLGNMFRAINIHYEGLVHNDIVNLEMTLWFAWRSICP</sequence>
<evidence type="ECO:0000256" key="1">
    <source>
        <dbReference type="ARBA" id="ARBA00004123"/>
    </source>
</evidence>
<dbReference type="GO" id="GO:0000118">
    <property type="term" value="C:histone deacetylase complex"/>
    <property type="evidence" value="ECO:0007669"/>
    <property type="project" value="TreeGrafter"/>
</dbReference>
<organism evidence="6 7">
    <name type="scientific">Gymnopilus dilepis</name>
    <dbReference type="NCBI Taxonomy" id="231916"/>
    <lineage>
        <taxon>Eukaryota</taxon>
        <taxon>Fungi</taxon>
        <taxon>Dikarya</taxon>
        <taxon>Basidiomycota</taxon>
        <taxon>Agaricomycotina</taxon>
        <taxon>Agaricomycetes</taxon>
        <taxon>Agaricomycetidae</taxon>
        <taxon>Agaricales</taxon>
        <taxon>Agaricineae</taxon>
        <taxon>Hymenogastraceae</taxon>
        <taxon>Gymnopilus</taxon>
    </lineage>
</organism>
<dbReference type="OrthoDB" id="1667110at2759"/>
<proteinExistence type="predicted"/>
<dbReference type="InterPro" id="IPR003347">
    <property type="entry name" value="JmjC_dom"/>
</dbReference>
<dbReference type="PANTHER" id="PTHR12549:SF38">
    <property type="entry name" value="JMJC DOMAIN-CONTAINING HISTONE DEMETHYLASE 2, ISOFORM A"/>
    <property type="match status" value="1"/>
</dbReference>
<dbReference type="AlphaFoldDB" id="A0A409WS40"/>
<comment type="caution">
    <text evidence="6">The sequence shown here is derived from an EMBL/GenBank/DDBJ whole genome shotgun (WGS) entry which is preliminary data.</text>
</comment>
<dbReference type="InParanoid" id="A0A409WS40"/>
<dbReference type="GO" id="GO:0006357">
    <property type="term" value="P:regulation of transcription by RNA polymerase II"/>
    <property type="evidence" value="ECO:0007669"/>
    <property type="project" value="TreeGrafter"/>
</dbReference>
<dbReference type="Pfam" id="PF02373">
    <property type="entry name" value="JmjC"/>
    <property type="match status" value="1"/>
</dbReference>
<dbReference type="EMBL" id="NHYE01004880">
    <property type="protein sequence ID" value="PPQ81345.1"/>
    <property type="molecule type" value="Genomic_DNA"/>
</dbReference>
<reference evidence="6 7" key="1">
    <citation type="journal article" date="2018" name="Evol. Lett.">
        <title>Horizontal gene cluster transfer increased hallucinogenic mushroom diversity.</title>
        <authorList>
            <person name="Reynolds H.T."/>
            <person name="Vijayakumar V."/>
            <person name="Gluck-Thaler E."/>
            <person name="Korotkin H.B."/>
            <person name="Matheny P.B."/>
            <person name="Slot J.C."/>
        </authorList>
    </citation>
    <scope>NUCLEOTIDE SEQUENCE [LARGE SCALE GENOMIC DNA]</scope>
    <source>
        <strain evidence="6 7">SRW20</strain>
    </source>
</reference>
<keyword evidence="2" id="KW-0479">Metal-binding</keyword>
<gene>
    <name evidence="6" type="ORF">CVT26_014429</name>
</gene>
<feature type="domain" description="JmjC" evidence="5">
    <location>
        <begin position="714"/>
        <end position="910"/>
    </location>
</feature>
<dbReference type="Proteomes" id="UP000284706">
    <property type="component" value="Unassembled WGS sequence"/>
</dbReference>
<dbReference type="Gene3D" id="2.60.120.650">
    <property type="entry name" value="Cupin"/>
    <property type="match status" value="1"/>
</dbReference>
<evidence type="ECO:0000256" key="2">
    <source>
        <dbReference type="ARBA" id="ARBA00022723"/>
    </source>
</evidence>
<evidence type="ECO:0000259" key="5">
    <source>
        <dbReference type="PROSITE" id="PS51184"/>
    </source>
</evidence>
<dbReference type="GO" id="GO:0031490">
    <property type="term" value="F:chromatin DNA binding"/>
    <property type="evidence" value="ECO:0007669"/>
    <property type="project" value="TreeGrafter"/>
</dbReference>
<dbReference type="InterPro" id="IPR036322">
    <property type="entry name" value="WD40_repeat_dom_sf"/>
</dbReference>
<protein>
    <recommendedName>
        <fullName evidence="5">JmjC domain-containing protein</fullName>
    </recommendedName>
</protein>
<keyword evidence="7" id="KW-1185">Reference proteome</keyword>
<evidence type="ECO:0000256" key="3">
    <source>
        <dbReference type="ARBA" id="ARBA00023242"/>
    </source>
</evidence>
<feature type="region of interest" description="Disordered" evidence="4">
    <location>
        <begin position="352"/>
        <end position="415"/>
    </location>
</feature>
<dbReference type="STRING" id="231916.A0A409WS40"/>
<feature type="compositionally biased region" description="Polar residues" evidence="4">
    <location>
        <begin position="380"/>
        <end position="391"/>
    </location>
</feature>
<accession>A0A409WS40</accession>
<comment type="subcellular location">
    <subcellularLocation>
        <location evidence="1">Nucleus</location>
    </subcellularLocation>
</comment>
<dbReference type="InterPro" id="IPR045109">
    <property type="entry name" value="LSDs-like"/>
</dbReference>
<dbReference type="Gene3D" id="2.130.10.10">
    <property type="entry name" value="YVTN repeat-like/Quinoprotein amine dehydrogenase"/>
    <property type="match status" value="1"/>
</dbReference>
<evidence type="ECO:0000256" key="4">
    <source>
        <dbReference type="SAM" id="MobiDB-lite"/>
    </source>
</evidence>
<dbReference type="SMART" id="SM00558">
    <property type="entry name" value="JmjC"/>
    <property type="match status" value="1"/>
</dbReference>
<dbReference type="GO" id="GO:0032454">
    <property type="term" value="F:histone H3K9 demethylase activity"/>
    <property type="evidence" value="ECO:0007669"/>
    <property type="project" value="InterPro"/>
</dbReference>
<dbReference type="GO" id="GO:0000785">
    <property type="term" value="C:chromatin"/>
    <property type="evidence" value="ECO:0007669"/>
    <property type="project" value="TreeGrafter"/>
</dbReference>
<evidence type="ECO:0000313" key="6">
    <source>
        <dbReference type="EMBL" id="PPQ81345.1"/>
    </source>
</evidence>
<name>A0A409WS40_9AGAR</name>
<feature type="compositionally biased region" description="Polar residues" evidence="4">
    <location>
        <begin position="352"/>
        <end position="366"/>
    </location>
</feature>